<dbReference type="GO" id="GO:0005739">
    <property type="term" value="C:mitochondrion"/>
    <property type="evidence" value="ECO:0007669"/>
    <property type="project" value="UniProtKB-SubCell"/>
</dbReference>
<evidence type="ECO:0000256" key="10">
    <source>
        <dbReference type="SAM" id="MobiDB-lite"/>
    </source>
</evidence>
<dbReference type="GO" id="GO:0016020">
    <property type="term" value="C:membrane"/>
    <property type="evidence" value="ECO:0007669"/>
    <property type="project" value="UniProtKB-SubCell"/>
</dbReference>
<evidence type="ECO:0000256" key="11">
    <source>
        <dbReference type="SAM" id="Phobius"/>
    </source>
</evidence>
<dbReference type="Proteomes" id="UP000324832">
    <property type="component" value="Unassembled WGS sequence"/>
</dbReference>
<dbReference type="EMBL" id="FZQP02006933">
    <property type="protein sequence ID" value="VVD05116.1"/>
    <property type="molecule type" value="Genomic_DNA"/>
</dbReference>
<reference evidence="12 13" key="1">
    <citation type="submission" date="2017-07" db="EMBL/GenBank/DDBJ databases">
        <authorList>
            <person name="Talla V."/>
            <person name="Backstrom N."/>
        </authorList>
    </citation>
    <scope>NUCLEOTIDE SEQUENCE [LARGE SCALE GENOMIC DNA]</scope>
</reference>
<comment type="subcellular location">
    <subcellularLocation>
        <location evidence="4">Golgi apparatus</location>
    </subcellularLocation>
    <subcellularLocation>
        <location evidence="2">Membrane</location>
        <topology evidence="2">Single-pass membrane protein</topology>
    </subcellularLocation>
    <subcellularLocation>
        <location evidence="3">Mitochondrion</location>
    </subcellularLocation>
</comment>
<keyword evidence="6 11" id="KW-1133">Transmembrane helix</keyword>
<dbReference type="PANTHER" id="PTHR21425:SF2">
    <property type="entry name" value="PROTEIN C1ORF43"/>
    <property type="match status" value="1"/>
</dbReference>
<evidence type="ECO:0000313" key="12">
    <source>
        <dbReference type="EMBL" id="VVD05116.1"/>
    </source>
</evidence>
<organism evidence="12 13">
    <name type="scientific">Leptidea sinapis</name>
    <dbReference type="NCBI Taxonomy" id="189913"/>
    <lineage>
        <taxon>Eukaryota</taxon>
        <taxon>Metazoa</taxon>
        <taxon>Ecdysozoa</taxon>
        <taxon>Arthropoda</taxon>
        <taxon>Hexapoda</taxon>
        <taxon>Insecta</taxon>
        <taxon>Pterygota</taxon>
        <taxon>Neoptera</taxon>
        <taxon>Endopterygota</taxon>
        <taxon>Lepidoptera</taxon>
        <taxon>Glossata</taxon>
        <taxon>Ditrysia</taxon>
        <taxon>Papilionoidea</taxon>
        <taxon>Pieridae</taxon>
        <taxon>Dismorphiinae</taxon>
        <taxon>Leptidea</taxon>
    </lineage>
</organism>
<evidence type="ECO:0000256" key="1">
    <source>
        <dbReference type="ARBA" id="ARBA00002620"/>
    </source>
</evidence>
<evidence type="ECO:0000256" key="5">
    <source>
        <dbReference type="ARBA" id="ARBA00022692"/>
    </source>
</evidence>
<gene>
    <name evidence="12" type="ORF">LSINAPIS_LOCUS14724</name>
</gene>
<feature type="transmembrane region" description="Helical" evidence="11">
    <location>
        <begin position="6"/>
        <end position="28"/>
    </location>
</feature>
<proteinExistence type="predicted"/>
<keyword evidence="13" id="KW-1185">Reference proteome</keyword>
<dbReference type="InterPro" id="IPR010876">
    <property type="entry name" value="C1orf43"/>
</dbReference>
<protein>
    <submittedName>
        <fullName evidence="12">Uncharacterized protein</fullName>
    </submittedName>
</protein>
<accession>A0A5E4R428</accession>
<comment type="function">
    <text evidence="1">General regulator of phagocytosis. Required to uptake Gram negative bacterium by macrophages.</text>
</comment>
<keyword evidence="9 11" id="KW-0472">Membrane</keyword>
<keyword evidence="8" id="KW-0496">Mitochondrion</keyword>
<evidence type="ECO:0000256" key="3">
    <source>
        <dbReference type="ARBA" id="ARBA00004173"/>
    </source>
</evidence>
<evidence type="ECO:0000256" key="8">
    <source>
        <dbReference type="ARBA" id="ARBA00023128"/>
    </source>
</evidence>
<evidence type="ECO:0000256" key="7">
    <source>
        <dbReference type="ARBA" id="ARBA00023034"/>
    </source>
</evidence>
<feature type="region of interest" description="Disordered" evidence="10">
    <location>
        <begin position="143"/>
        <end position="163"/>
    </location>
</feature>
<evidence type="ECO:0000256" key="4">
    <source>
        <dbReference type="ARBA" id="ARBA00004555"/>
    </source>
</evidence>
<sequence length="203" mass="23253">MQDFTSILNIIFIISGGVLTFVILFIFAKRQITRFALRSRRGPHVPIGADAKKRRRLPDKTQTYVVIRESHYEPFSSLLLQPPLMARVKRLYTNFATRMSQRATIQPNSVKRSIGHITVYYLSCWMRKAHLLKSVSVVSSCRSSPQRRPRLLDPTRLRPTLPPTNHYTALENMPSEPKIEDEIIRVPLKNATETGAKPDETAV</sequence>
<evidence type="ECO:0000256" key="9">
    <source>
        <dbReference type="ARBA" id="ARBA00023136"/>
    </source>
</evidence>
<dbReference type="AlphaFoldDB" id="A0A5E4R428"/>
<evidence type="ECO:0000313" key="13">
    <source>
        <dbReference type="Proteomes" id="UP000324832"/>
    </source>
</evidence>
<keyword evidence="5 11" id="KW-0812">Transmembrane</keyword>
<name>A0A5E4R428_9NEOP</name>
<keyword evidence="7" id="KW-0333">Golgi apparatus</keyword>
<dbReference type="Pfam" id="PF07406">
    <property type="entry name" value="NICE-3"/>
    <property type="match status" value="1"/>
</dbReference>
<dbReference type="PANTHER" id="PTHR21425">
    <property type="entry name" value="NICE-3"/>
    <property type="match status" value="1"/>
</dbReference>
<evidence type="ECO:0000256" key="2">
    <source>
        <dbReference type="ARBA" id="ARBA00004167"/>
    </source>
</evidence>
<evidence type="ECO:0000256" key="6">
    <source>
        <dbReference type="ARBA" id="ARBA00022989"/>
    </source>
</evidence>
<dbReference type="GO" id="GO:0005794">
    <property type="term" value="C:Golgi apparatus"/>
    <property type="evidence" value="ECO:0007669"/>
    <property type="project" value="UniProtKB-SubCell"/>
</dbReference>